<name>A0AAD5J5I9_ACENE</name>
<dbReference type="Proteomes" id="UP001064489">
    <property type="component" value="Chromosome 3"/>
</dbReference>
<reference evidence="1" key="2">
    <citation type="submission" date="2023-02" db="EMBL/GenBank/DDBJ databases">
        <authorList>
            <person name="Swenson N.G."/>
            <person name="Wegrzyn J.L."/>
            <person name="Mcevoy S.L."/>
        </authorList>
    </citation>
    <scope>NUCLEOTIDE SEQUENCE</scope>
    <source>
        <strain evidence="1">91603</strain>
        <tissue evidence="1">Leaf</tissue>
    </source>
</reference>
<evidence type="ECO:0000313" key="1">
    <source>
        <dbReference type="EMBL" id="KAI9185692.1"/>
    </source>
</evidence>
<organism evidence="1 2">
    <name type="scientific">Acer negundo</name>
    <name type="common">Box elder</name>
    <dbReference type="NCBI Taxonomy" id="4023"/>
    <lineage>
        <taxon>Eukaryota</taxon>
        <taxon>Viridiplantae</taxon>
        <taxon>Streptophyta</taxon>
        <taxon>Embryophyta</taxon>
        <taxon>Tracheophyta</taxon>
        <taxon>Spermatophyta</taxon>
        <taxon>Magnoliopsida</taxon>
        <taxon>eudicotyledons</taxon>
        <taxon>Gunneridae</taxon>
        <taxon>Pentapetalae</taxon>
        <taxon>rosids</taxon>
        <taxon>malvids</taxon>
        <taxon>Sapindales</taxon>
        <taxon>Sapindaceae</taxon>
        <taxon>Hippocastanoideae</taxon>
        <taxon>Acereae</taxon>
        <taxon>Acer</taxon>
    </lineage>
</organism>
<gene>
    <name evidence="1" type="ORF">LWI28_009780</name>
</gene>
<sequence>MALLPPASDESTTFRLPTSDGFTSLHLPVSDELMALRSPISHRWRSRSIEPPDVVTWSSHIAWSLHEPAALCLRNHIIAEPLHFALAYLDPSFRAQVLEKGLLQLLGGWRSRELERRFRTVFARKIELELSRSSSSFDGDDDISLVLEILRIDLVANKGFGRSPEFIIISKHPVCLI</sequence>
<protein>
    <submittedName>
        <fullName evidence="1">Uncharacterized protein</fullName>
    </submittedName>
</protein>
<comment type="caution">
    <text evidence="1">The sequence shown here is derived from an EMBL/GenBank/DDBJ whole genome shotgun (WGS) entry which is preliminary data.</text>
</comment>
<evidence type="ECO:0000313" key="2">
    <source>
        <dbReference type="Proteomes" id="UP001064489"/>
    </source>
</evidence>
<dbReference type="AlphaFoldDB" id="A0AAD5J5I9"/>
<dbReference type="EMBL" id="JAJSOW010000100">
    <property type="protein sequence ID" value="KAI9185692.1"/>
    <property type="molecule type" value="Genomic_DNA"/>
</dbReference>
<reference evidence="1" key="1">
    <citation type="journal article" date="2022" name="Plant J.">
        <title>Strategies of tolerance reflected in two North American maple genomes.</title>
        <authorList>
            <person name="McEvoy S.L."/>
            <person name="Sezen U.U."/>
            <person name="Trouern-Trend A."/>
            <person name="McMahon S.M."/>
            <person name="Schaberg P.G."/>
            <person name="Yang J."/>
            <person name="Wegrzyn J.L."/>
            <person name="Swenson N.G."/>
        </authorList>
    </citation>
    <scope>NUCLEOTIDE SEQUENCE</scope>
    <source>
        <strain evidence="1">91603</strain>
    </source>
</reference>
<accession>A0AAD5J5I9</accession>
<proteinExistence type="predicted"/>
<keyword evidence="2" id="KW-1185">Reference proteome</keyword>